<comment type="caution">
    <text evidence="5">The sequence shown here is derived from an EMBL/GenBank/DDBJ whole genome shotgun (WGS) entry which is preliminary data.</text>
</comment>
<dbReference type="PROSITE" id="PS00036">
    <property type="entry name" value="BZIP_BASIC"/>
    <property type="match status" value="1"/>
</dbReference>
<reference evidence="5" key="1">
    <citation type="submission" date="2018-01" db="EMBL/GenBank/DDBJ databases">
        <authorList>
            <person name="Mao J.F."/>
        </authorList>
    </citation>
    <scope>NUCLEOTIDE SEQUENCE</scope>
    <source>
        <strain evidence="5">Huo1</strain>
        <tissue evidence="5">Leaf</tissue>
    </source>
</reference>
<dbReference type="GO" id="GO:0003677">
    <property type="term" value="F:DNA binding"/>
    <property type="evidence" value="ECO:0007669"/>
    <property type="project" value="UniProtKB-KW"/>
</dbReference>
<dbReference type="GO" id="GO:0045893">
    <property type="term" value="P:positive regulation of DNA-templated transcription"/>
    <property type="evidence" value="ECO:0007669"/>
    <property type="project" value="InterPro"/>
</dbReference>
<dbReference type="GO" id="GO:0005634">
    <property type="term" value="C:nucleus"/>
    <property type="evidence" value="ECO:0007669"/>
    <property type="project" value="UniProtKB-SubCell"/>
</dbReference>
<keyword evidence="6" id="KW-1185">Reference proteome</keyword>
<evidence type="ECO:0000256" key="3">
    <source>
        <dbReference type="ARBA" id="ARBA00023242"/>
    </source>
</evidence>
<dbReference type="InterPro" id="IPR004827">
    <property type="entry name" value="bZIP"/>
</dbReference>
<dbReference type="PANTHER" id="PTHR22952">
    <property type="entry name" value="CAMP-RESPONSE ELEMENT BINDING PROTEIN-RELATED"/>
    <property type="match status" value="1"/>
</dbReference>
<dbReference type="SUPFAM" id="SSF57959">
    <property type="entry name" value="Leucine zipper domain"/>
    <property type="match status" value="1"/>
</dbReference>
<proteinExistence type="predicted"/>
<dbReference type="AlphaFoldDB" id="A0A8X8WY39"/>
<comment type="subcellular location">
    <subcellularLocation>
        <location evidence="1">Nucleus</location>
    </subcellularLocation>
</comment>
<dbReference type="Gene3D" id="1.20.5.170">
    <property type="match status" value="1"/>
</dbReference>
<name>A0A8X8WY39_SALSN</name>
<dbReference type="EMBL" id="PNBA02000013">
    <property type="protein sequence ID" value="KAG6402440.1"/>
    <property type="molecule type" value="Genomic_DNA"/>
</dbReference>
<keyword evidence="2" id="KW-0238">DNA-binding</keyword>
<evidence type="ECO:0000313" key="6">
    <source>
        <dbReference type="Proteomes" id="UP000298416"/>
    </source>
</evidence>
<dbReference type="GO" id="GO:0003700">
    <property type="term" value="F:DNA-binding transcription factor activity"/>
    <property type="evidence" value="ECO:0007669"/>
    <property type="project" value="InterPro"/>
</dbReference>
<accession>A0A8X8WY39</accession>
<reference evidence="5" key="2">
    <citation type="submission" date="2020-08" db="EMBL/GenBank/DDBJ databases">
        <title>Plant Genome Project.</title>
        <authorList>
            <person name="Zhang R.-G."/>
        </authorList>
    </citation>
    <scope>NUCLEOTIDE SEQUENCE</scope>
    <source>
        <strain evidence="5">Huo1</strain>
        <tissue evidence="5">Leaf</tissue>
    </source>
</reference>
<dbReference type="Proteomes" id="UP000298416">
    <property type="component" value="Unassembled WGS sequence"/>
</dbReference>
<dbReference type="CDD" id="cd14707">
    <property type="entry name" value="bZIP_plant_BZIP46"/>
    <property type="match status" value="1"/>
</dbReference>
<gene>
    <name evidence="5" type="ORF">SASPL_134633</name>
</gene>
<evidence type="ECO:0000256" key="2">
    <source>
        <dbReference type="ARBA" id="ARBA00023125"/>
    </source>
</evidence>
<dbReference type="InterPro" id="IPR043452">
    <property type="entry name" value="BZIP46-like"/>
</dbReference>
<protein>
    <recommendedName>
        <fullName evidence="4">BZIP domain-containing protein</fullName>
    </recommendedName>
</protein>
<evidence type="ECO:0000256" key="1">
    <source>
        <dbReference type="ARBA" id="ARBA00004123"/>
    </source>
</evidence>
<evidence type="ECO:0000313" key="5">
    <source>
        <dbReference type="EMBL" id="KAG6402440.1"/>
    </source>
</evidence>
<dbReference type="PANTHER" id="PTHR22952:SF175">
    <property type="entry name" value="PROTEIN ABSCISIC ACID-INSENSITIVE 5"/>
    <property type="match status" value="1"/>
</dbReference>
<feature type="domain" description="BZIP" evidence="4">
    <location>
        <begin position="141"/>
        <end position="156"/>
    </location>
</feature>
<keyword evidence="3" id="KW-0539">Nucleus</keyword>
<evidence type="ECO:0000259" key="4">
    <source>
        <dbReference type="PROSITE" id="PS00036"/>
    </source>
</evidence>
<sequence length="252" mass="28803">MGPSPPKEFGHFPLLVIDHQFLKDNPPLMMNFSKLDNKPLIKNNVALSPDGTMMQNPSFSSGSSLATSPPILHENPNTKPVDGVWNDGMKNPFGMRNFGEEFLRNPAPLMMKMDQEYMYWQQQETMQIVQTDFKSVERRQRRMIKNRESAARSRARKEEHDHHHFYAVPFLSRLRLHKIILDGWDLEEAPDHAPAPDAGIIPTPPKLLVLHESLHKDSYQLELRSSESNLSNRAMIFSNPSDKGSPVHAVSM</sequence>
<dbReference type="InterPro" id="IPR046347">
    <property type="entry name" value="bZIP_sf"/>
</dbReference>
<organism evidence="5">
    <name type="scientific">Salvia splendens</name>
    <name type="common">Scarlet sage</name>
    <dbReference type="NCBI Taxonomy" id="180675"/>
    <lineage>
        <taxon>Eukaryota</taxon>
        <taxon>Viridiplantae</taxon>
        <taxon>Streptophyta</taxon>
        <taxon>Embryophyta</taxon>
        <taxon>Tracheophyta</taxon>
        <taxon>Spermatophyta</taxon>
        <taxon>Magnoliopsida</taxon>
        <taxon>eudicotyledons</taxon>
        <taxon>Gunneridae</taxon>
        <taxon>Pentapetalae</taxon>
        <taxon>asterids</taxon>
        <taxon>lamiids</taxon>
        <taxon>Lamiales</taxon>
        <taxon>Lamiaceae</taxon>
        <taxon>Nepetoideae</taxon>
        <taxon>Mentheae</taxon>
        <taxon>Salviinae</taxon>
        <taxon>Salvia</taxon>
        <taxon>Salvia subgen. Calosphace</taxon>
        <taxon>core Calosphace</taxon>
    </lineage>
</organism>